<protein>
    <submittedName>
        <fullName evidence="1">Uncharacterized protein</fullName>
    </submittedName>
</protein>
<comment type="caution">
    <text evidence="1">The sequence shown here is derived from an EMBL/GenBank/DDBJ whole genome shotgun (WGS) entry which is preliminary data.</text>
</comment>
<organism evidence="1">
    <name type="scientific">bioreactor metagenome</name>
    <dbReference type="NCBI Taxonomy" id="1076179"/>
    <lineage>
        <taxon>unclassified sequences</taxon>
        <taxon>metagenomes</taxon>
        <taxon>ecological metagenomes</taxon>
    </lineage>
</organism>
<gene>
    <name evidence="1" type="ORF">SDC9_161337</name>
</gene>
<sequence>MQALITEVCGELIFHAAQRKARVLDSVCHAPDGCAEEHEVLLVVFDCIIAQHNIDEFAFAVWHKHALPGSTIVENAGACAVFVGDGIAKHRLAGGQVPEFGNSNAHADKPPVTHALFTRLFSRRKHVFSIIIHARVRKKTREDLFEKSLVWNAFFQQGLNKTSV</sequence>
<evidence type="ECO:0000313" key="1">
    <source>
        <dbReference type="EMBL" id="MPN14011.1"/>
    </source>
</evidence>
<proteinExistence type="predicted"/>
<reference evidence="1" key="1">
    <citation type="submission" date="2019-08" db="EMBL/GenBank/DDBJ databases">
        <authorList>
            <person name="Kucharzyk K."/>
            <person name="Murdoch R.W."/>
            <person name="Higgins S."/>
            <person name="Loffler F."/>
        </authorList>
    </citation>
    <scope>NUCLEOTIDE SEQUENCE</scope>
</reference>
<dbReference type="AlphaFoldDB" id="A0A645FHZ4"/>
<accession>A0A645FHZ4</accession>
<name>A0A645FHZ4_9ZZZZ</name>
<dbReference type="EMBL" id="VSSQ01060592">
    <property type="protein sequence ID" value="MPN14011.1"/>
    <property type="molecule type" value="Genomic_DNA"/>
</dbReference>